<protein>
    <submittedName>
        <fullName evidence="1">Uncharacterized protein</fullName>
    </submittedName>
</protein>
<dbReference type="RefSeq" id="WP_307518893.1">
    <property type="nucleotide sequence ID" value="NZ_JAUSZI010000002.1"/>
</dbReference>
<dbReference type="Proteomes" id="UP001230328">
    <property type="component" value="Unassembled WGS sequence"/>
</dbReference>
<comment type="caution">
    <text evidence="1">The sequence shown here is derived from an EMBL/GenBank/DDBJ whole genome shotgun (WGS) entry which is preliminary data.</text>
</comment>
<evidence type="ECO:0000313" key="1">
    <source>
        <dbReference type="EMBL" id="MDQ1023743.1"/>
    </source>
</evidence>
<keyword evidence="2" id="KW-1185">Reference proteome</keyword>
<organism evidence="1 2">
    <name type="scientific">Streptomyces umbrinus</name>
    <dbReference type="NCBI Taxonomy" id="67370"/>
    <lineage>
        <taxon>Bacteria</taxon>
        <taxon>Bacillati</taxon>
        <taxon>Actinomycetota</taxon>
        <taxon>Actinomycetes</taxon>
        <taxon>Kitasatosporales</taxon>
        <taxon>Streptomycetaceae</taxon>
        <taxon>Streptomyces</taxon>
        <taxon>Streptomyces phaeochromogenes group</taxon>
    </lineage>
</organism>
<dbReference type="EMBL" id="JAUSZI010000002">
    <property type="protein sequence ID" value="MDQ1023743.1"/>
    <property type="molecule type" value="Genomic_DNA"/>
</dbReference>
<sequence>MRGPTELASSPGTRSVHDLPSAAAHLRFEADLTRRLLALTPWQVLTVDAGTLDAAESFDHTRRRLTELLRLPTRP</sequence>
<gene>
    <name evidence="1" type="ORF">QF035_001325</name>
</gene>
<reference evidence="1 2" key="1">
    <citation type="submission" date="2023-07" db="EMBL/GenBank/DDBJ databases">
        <title>Comparative genomics of wheat-associated soil bacteria to identify genetic determinants of phenazine resistance.</title>
        <authorList>
            <person name="Mouncey N."/>
        </authorList>
    </citation>
    <scope>NUCLEOTIDE SEQUENCE [LARGE SCALE GENOMIC DNA]</scope>
    <source>
        <strain evidence="1 2">V2I4</strain>
    </source>
</reference>
<name>A0ABU0SJI9_9ACTN</name>
<accession>A0ABU0SJI9</accession>
<proteinExistence type="predicted"/>
<evidence type="ECO:0000313" key="2">
    <source>
        <dbReference type="Proteomes" id="UP001230328"/>
    </source>
</evidence>